<dbReference type="Proteomes" id="UP000240880">
    <property type="component" value="Unassembled WGS sequence"/>
</dbReference>
<proteinExistence type="predicted"/>
<dbReference type="Pfam" id="PF03795">
    <property type="entry name" value="YCII"/>
    <property type="match status" value="1"/>
</dbReference>
<evidence type="ECO:0000313" key="3">
    <source>
        <dbReference type="Proteomes" id="UP000240880"/>
    </source>
</evidence>
<name>A0A2R6A7Q0_9ARCH</name>
<gene>
    <name evidence="2" type="ORF">B9Q01_08290</name>
</gene>
<sequence length="94" mass="10983">MVFVFVVEITKYLKTPTEELRKRHLDYLTECEKQGKLLLAGRFHDAEGAMIIWLTSSLEEAKALAEKDPYARENCISYTLREWHITIGRITQSH</sequence>
<dbReference type="AlphaFoldDB" id="A0A2R6A7Q0"/>
<dbReference type="InterPro" id="IPR005545">
    <property type="entry name" value="YCII"/>
</dbReference>
<comment type="caution">
    <text evidence="2">The sequence shown here is derived from an EMBL/GenBank/DDBJ whole genome shotgun (WGS) entry which is preliminary data.</text>
</comment>
<evidence type="ECO:0000313" key="2">
    <source>
        <dbReference type="EMBL" id="PSN82355.1"/>
    </source>
</evidence>
<dbReference type="PANTHER" id="PTHR37828">
    <property type="entry name" value="GSR2449 PROTEIN"/>
    <property type="match status" value="1"/>
</dbReference>
<dbReference type="InterPro" id="IPR011008">
    <property type="entry name" value="Dimeric_a/b-barrel"/>
</dbReference>
<dbReference type="SUPFAM" id="SSF54909">
    <property type="entry name" value="Dimeric alpha+beta barrel"/>
    <property type="match status" value="1"/>
</dbReference>
<organism evidence="2 3">
    <name type="scientific">Candidatus Marsarchaeota G1 archaeon OSP_D</name>
    <dbReference type="NCBI Taxonomy" id="1978155"/>
    <lineage>
        <taxon>Archaea</taxon>
        <taxon>Candidatus Marsarchaeota</taxon>
        <taxon>Candidatus Marsarchaeota group 1</taxon>
    </lineage>
</organism>
<protein>
    <recommendedName>
        <fullName evidence="1">YCII-related domain-containing protein</fullName>
    </recommendedName>
</protein>
<reference evidence="2 3" key="1">
    <citation type="submission" date="2017-04" db="EMBL/GenBank/DDBJ databases">
        <title>Novel microbial lineages endemic to geothermal iron-oxide mats fill important gaps in the evolutionary history of Archaea.</title>
        <authorList>
            <person name="Jay Z.J."/>
            <person name="Beam J.P."/>
            <person name="Dlakic M."/>
            <person name="Rusch D.B."/>
            <person name="Kozubal M.A."/>
            <person name="Inskeep W.P."/>
        </authorList>
    </citation>
    <scope>NUCLEOTIDE SEQUENCE [LARGE SCALE GENOMIC DNA]</scope>
    <source>
        <strain evidence="2">OSP_D</strain>
    </source>
</reference>
<dbReference type="PANTHER" id="PTHR37828:SF1">
    <property type="entry name" value="YCII-RELATED DOMAIN-CONTAINING PROTEIN"/>
    <property type="match status" value="1"/>
</dbReference>
<dbReference type="Gene3D" id="3.30.70.1060">
    <property type="entry name" value="Dimeric alpha+beta barrel"/>
    <property type="match status" value="1"/>
</dbReference>
<dbReference type="EMBL" id="NEXC01000080">
    <property type="protein sequence ID" value="PSN82355.1"/>
    <property type="molecule type" value="Genomic_DNA"/>
</dbReference>
<accession>A0A2R6A7Q0</accession>
<feature type="domain" description="YCII-related" evidence="1">
    <location>
        <begin position="1"/>
        <end position="83"/>
    </location>
</feature>
<evidence type="ECO:0000259" key="1">
    <source>
        <dbReference type="Pfam" id="PF03795"/>
    </source>
</evidence>